<protein>
    <recommendedName>
        <fullName evidence="12">ATP synthase complex subunit 8</fullName>
    </recommendedName>
</protein>
<evidence type="ECO:0000256" key="10">
    <source>
        <dbReference type="ARBA" id="ARBA00023128"/>
    </source>
</evidence>
<organism evidence="14">
    <name type="scientific">Triatoma rubrofasciata</name>
    <name type="common">large kissing bug</name>
    <dbReference type="NCBI Taxonomy" id="162384"/>
    <lineage>
        <taxon>Eukaryota</taxon>
        <taxon>Metazoa</taxon>
        <taxon>Ecdysozoa</taxon>
        <taxon>Arthropoda</taxon>
        <taxon>Hexapoda</taxon>
        <taxon>Insecta</taxon>
        <taxon>Pterygota</taxon>
        <taxon>Neoptera</taxon>
        <taxon>Paraneoptera</taxon>
        <taxon>Hemiptera</taxon>
        <taxon>Heteroptera</taxon>
        <taxon>Panheteroptera</taxon>
        <taxon>Cimicomorpha</taxon>
        <taxon>Reduviidae</taxon>
        <taxon>Triatominae</taxon>
        <taxon>Triatoma</taxon>
    </lineage>
</organism>
<keyword evidence="7 12" id="KW-0375">Hydrogen ion transport</keyword>
<comment type="subunit">
    <text evidence="3">F-type ATPases have 2 components, CF(1) - the catalytic core - and CF(0) - the membrane proton channel.</text>
</comment>
<feature type="transmembrane region" description="Helical" evidence="13">
    <location>
        <begin position="6"/>
        <end position="30"/>
    </location>
</feature>
<evidence type="ECO:0000256" key="4">
    <source>
        <dbReference type="ARBA" id="ARBA00022448"/>
    </source>
</evidence>
<dbReference type="GO" id="GO:0031966">
    <property type="term" value="C:mitochondrial membrane"/>
    <property type="evidence" value="ECO:0007669"/>
    <property type="project" value="UniProtKB-SubCell"/>
</dbReference>
<evidence type="ECO:0000256" key="9">
    <source>
        <dbReference type="ARBA" id="ARBA00023065"/>
    </source>
</evidence>
<dbReference type="EMBL" id="MH934953">
    <property type="protein sequence ID" value="AZB51182.1"/>
    <property type="molecule type" value="Genomic_DNA"/>
</dbReference>
<dbReference type="AlphaFoldDB" id="A0A3G6VB69"/>
<evidence type="ECO:0000256" key="13">
    <source>
        <dbReference type="SAM" id="Phobius"/>
    </source>
</evidence>
<keyword evidence="10 12" id="KW-0496">Mitochondrion</keyword>
<evidence type="ECO:0000256" key="11">
    <source>
        <dbReference type="ARBA" id="ARBA00023136"/>
    </source>
</evidence>
<keyword evidence="11 13" id="KW-0472">Membrane</keyword>
<keyword evidence="9 12" id="KW-0406">Ion transport</keyword>
<proteinExistence type="inferred from homology"/>
<evidence type="ECO:0000313" key="14">
    <source>
        <dbReference type="EMBL" id="AZB51182.1"/>
    </source>
</evidence>
<dbReference type="Pfam" id="PF00895">
    <property type="entry name" value="ATP-synt_8"/>
    <property type="match status" value="1"/>
</dbReference>
<evidence type="ECO:0000256" key="5">
    <source>
        <dbReference type="ARBA" id="ARBA00022547"/>
    </source>
</evidence>
<dbReference type="GO" id="GO:0015078">
    <property type="term" value="F:proton transmembrane transporter activity"/>
    <property type="evidence" value="ECO:0007669"/>
    <property type="project" value="InterPro"/>
</dbReference>
<comment type="subcellular location">
    <subcellularLocation>
        <location evidence="1 12">Mitochondrion membrane</location>
        <topology evidence="1 12">Single-pass membrane protein</topology>
    </subcellularLocation>
</comment>
<keyword evidence="4 12" id="KW-0813">Transport</keyword>
<reference evidence="14" key="1">
    <citation type="journal article" date="2018" name="Korean J. Parasitol.">
        <title>Complete Mitochondrial Genome of the Chagas Disease Vector, Triatoma rubrofasciata.</title>
        <authorList>
            <person name="Dong L."/>
            <person name="Ma X."/>
            <person name="Wang M."/>
            <person name="Zhu D."/>
            <person name="Feng Y."/>
            <person name="Zhang Y."/>
            <person name="Wang J."/>
        </authorList>
    </citation>
    <scope>NUCLEOTIDE SEQUENCE</scope>
</reference>
<dbReference type="InterPro" id="IPR001421">
    <property type="entry name" value="ATP8_metazoa"/>
</dbReference>
<evidence type="ECO:0000256" key="7">
    <source>
        <dbReference type="ARBA" id="ARBA00022781"/>
    </source>
</evidence>
<evidence type="ECO:0000256" key="6">
    <source>
        <dbReference type="ARBA" id="ARBA00022692"/>
    </source>
</evidence>
<evidence type="ECO:0000256" key="1">
    <source>
        <dbReference type="ARBA" id="ARBA00004304"/>
    </source>
</evidence>
<accession>A0A3G6VB69</accession>
<keyword evidence="6 12" id="KW-0812">Transmembrane</keyword>
<evidence type="ECO:0000256" key="12">
    <source>
        <dbReference type="RuleBase" id="RU003661"/>
    </source>
</evidence>
<keyword evidence="5 12" id="KW-0138">CF(0)</keyword>
<geneLocation type="mitochondrion" evidence="14"/>
<dbReference type="GO" id="GO:0045259">
    <property type="term" value="C:proton-transporting ATP synthase complex"/>
    <property type="evidence" value="ECO:0007669"/>
    <property type="project" value="UniProtKB-KW"/>
</dbReference>
<dbReference type="GO" id="GO:0015986">
    <property type="term" value="P:proton motive force-driven ATP synthesis"/>
    <property type="evidence" value="ECO:0007669"/>
    <property type="project" value="InterPro"/>
</dbReference>
<sequence length="52" mass="6534">MPQMAPIWWTTMYFTFISSFLIMFMMLYFYTNLEPMNKMKNSVSFKKTNWKW</sequence>
<keyword evidence="8 13" id="KW-1133">Transmembrane helix</keyword>
<evidence type="ECO:0000256" key="3">
    <source>
        <dbReference type="ARBA" id="ARBA00011291"/>
    </source>
</evidence>
<evidence type="ECO:0000256" key="2">
    <source>
        <dbReference type="ARBA" id="ARBA00008892"/>
    </source>
</evidence>
<name>A0A3G6VB69_9HEMI</name>
<evidence type="ECO:0000256" key="8">
    <source>
        <dbReference type="ARBA" id="ARBA00022989"/>
    </source>
</evidence>
<comment type="similarity">
    <text evidence="2 12">Belongs to the ATPase protein 8 family.</text>
</comment>
<gene>
    <name evidence="14" type="primary">ATP8</name>
</gene>